<feature type="region of interest" description="Disordered" evidence="1">
    <location>
        <begin position="1"/>
        <end position="22"/>
    </location>
</feature>
<name>F8NZK4_SERL9</name>
<gene>
    <name evidence="2" type="ORF">SERLADRAFT_470648</name>
</gene>
<evidence type="ECO:0000256" key="1">
    <source>
        <dbReference type="SAM" id="MobiDB-lite"/>
    </source>
</evidence>
<sequence>MLCHTEPAATHEPSQLPSSSGLRCRLSAKPKLCGAAMISMVADHRRRDLGYFTEGTRQVLPAC</sequence>
<proteinExistence type="predicted"/>
<dbReference type="HOGENOM" id="CLU_2887216_0_0_1"/>
<dbReference type="AlphaFoldDB" id="F8NZK4"/>
<feature type="compositionally biased region" description="Polar residues" evidence="1">
    <location>
        <begin position="12"/>
        <end position="21"/>
    </location>
</feature>
<dbReference type="RefSeq" id="XP_007319786.1">
    <property type="nucleotide sequence ID" value="XM_007319724.1"/>
</dbReference>
<organism>
    <name type="scientific">Serpula lacrymans var. lacrymans (strain S7.9)</name>
    <name type="common">Dry rot fungus</name>
    <dbReference type="NCBI Taxonomy" id="578457"/>
    <lineage>
        <taxon>Eukaryota</taxon>
        <taxon>Fungi</taxon>
        <taxon>Dikarya</taxon>
        <taxon>Basidiomycota</taxon>
        <taxon>Agaricomycotina</taxon>
        <taxon>Agaricomycetes</taxon>
        <taxon>Agaricomycetidae</taxon>
        <taxon>Boletales</taxon>
        <taxon>Coniophorineae</taxon>
        <taxon>Serpulaceae</taxon>
        <taxon>Serpula</taxon>
    </lineage>
</organism>
<dbReference type="GeneID" id="18819795"/>
<dbReference type="KEGG" id="sla:SERLADRAFT_470648"/>
<evidence type="ECO:0000313" key="2">
    <source>
        <dbReference type="EMBL" id="EGO24024.1"/>
    </source>
</evidence>
<dbReference type="EMBL" id="GL945435">
    <property type="protein sequence ID" value="EGO24024.1"/>
    <property type="molecule type" value="Genomic_DNA"/>
</dbReference>
<reference evidence="2" key="1">
    <citation type="submission" date="2011-04" db="EMBL/GenBank/DDBJ databases">
        <title>Evolution of plant cell wall degrading machinery underlies the functional diversity of forest fungi.</title>
        <authorList>
            <consortium name="US DOE Joint Genome Institute (JGI-PGF)"/>
            <person name="Eastwood D.C."/>
            <person name="Floudas D."/>
            <person name="Binder M."/>
            <person name="Majcherczyk A."/>
            <person name="Schneider P."/>
            <person name="Aerts A."/>
            <person name="Asiegbu F.O."/>
            <person name="Baker S.E."/>
            <person name="Barry K."/>
            <person name="Bendiksby M."/>
            <person name="Blumentritt M."/>
            <person name="Coutinho P.M."/>
            <person name="Cullen D."/>
            <person name="Cullen D."/>
            <person name="Gathman A."/>
            <person name="Goodell B."/>
            <person name="Henrissat B."/>
            <person name="Ihrmark K."/>
            <person name="Kauserud H."/>
            <person name="Kohler A."/>
            <person name="LaButti K."/>
            <person name="Lapidus A."/>
            <person name="Lavin J.L."/>
            <person name="Lee Y.-H."/>
            <person name="Lindquist E."/>
            <person name="Lilly W."/>
            <person name="Lucas S."/>
            <person name="Morin E."/>
            <person name="Murat C."/>
            <person name="Oguiza J.A."/>
            <person name="Park J."/>
            <person name="Pisabarro A.G."/>
            <person name="Riley R."/>
            <person name="Rosling A."/>
            <person name="Salamov A."/>
            <person name="Schmidt O."/>
            <person name="Schmutz J."/>
            <person name="Skrede I."/>
            <person name="Stenlid J."/>
            <person name="Wiebenga A."/>
            <person name="Xie X."/>
            <person name="Kues U."/>
            <person name="Hibbett D.S."/>
            <person name="Hoffmeister D."/>
            <person name="Hogberg N."/>
            <person name="Martin F."/>
            <person name="Grigoriev I.V."/>
            <person name="Watkinson S.C."/>
        </authorList>
    </citation>
    <scope>NUCLEOTIDE SEQUENCE</scope>
    <source>
        <strain evidence="2">S7.9</strain>
    </source>
</reference>
<dbReference type="Proteomes" id="UP000008064">
    <property type="component" value="Unassembled WGS sequence"/>
</dbReference>
<protein>
    <submittedName>
        <fullName evidence="2">Uncharacterized protein</fullName>
    </submittedName>
</protein>
<accession>F8NZK4</accession>